<name>A0ABR3F837_9AGAR</name>
<organism evidence="3 4">
    <name type="scientific">Marasmius crinis-equi</name>
    <dbReference type="NCBI Taxonomy" id="585013"/>
    <lineage>
        <taxon>Eukaryota</taxon>
        <taxon>Fungi</taxon>
        <taxon>Dikarya</taxon>
        <taxon>Basidiomycota</taxon>
        <taxon>Agaricomycotina</taxon>
        <taxon>Agaricomycetes</taxon>
        <taxon>Agaricomycetidae</taxon>
        <taxon>Agaricales</taxon>
        <taxon>Marasmiineae</taxon>
        <taxon>Marasmiaceae</taxon>
        <taxon>Marasmius</taxon>
    </lineage>
</organism>
<feature type="compositionally biased region" description="Polar residues" evidence="1">
    <location>
        <begin position="1915"/>
        <end position="1934"/>
    </location>
</feature>
<evidence type="ECO:0000313" key="4">
    <source>
        <dbReference type="Proteomes" id="UP001465976"/>
    </source>
</evidence>
<dbReference type="EMBL" id="JBAHYK010000774">
    <property type="protein sequence ID" value="KAL0571417.1"/>
    <property type="molecule type" value="Genomic_DNA"/>
</dbReference>
<feature type="region of interest" description="Disordered" evidence="1">
    <location>
        <begin position="1"/>
        <end position="48"/>
    </location>
</feature>
<feature type="compositionally biased region" description="Acidic residues" evidence="1">
    <location>
        <begin position="1356"/>
        <end position="1375"/>
    </location>
</feature>
<feature type="compositionally biased region" description="Basic and acidic residues" evidence="1">
    <location>
        <begin position="1615"/>
        <end position="1645"/>
    </location>
</feature>
<dbReference type="Pfam" id="PF18803">
    <property type="entry name" value="CxC2"/>
    <property type="match status" value="1"/>
</dbReference>
<accession>A0ABR3F837</accession>
<evidence type="ECO:0000256" key="1">
    <source>
        <dbReference type="SAM" id="MobiDB-lite"/>
    </source>
</evidence>
<feature type="compositionally biased region" description="Basic and acidic residues" evidence="1">
    <location>
        <begin position="25"/>
        <end position="48"/>
    </location>
</feature>
<dbReference type="InterPro" id="IPR041457">
    <property type="entry name" value="CxC2_KDZ-assoc"/>
</dbReference>
<feature type="region of interest" description="Disordered" evidence="1">
    <location>
        <begin position="1873"/>
        <end position="1935"/>
    </location>
</feature>
<evidence type="ECO:0000313" key="3">
    <source>
        <dbReference type="EMBL" id="KAL0571417.1"/>
    </source>
</evidence>
<feature type="compositionally biased region" description="Acidic residues" evidence="1">
    <location>
        <begin position="1277"/>
        <end position="1297"/>
    </location>
</feature>
<dbReference type="Pfam" id="PF18758">
    <property type="entry name" value="KDZ"/>
    <property type="match status" value="1"/>
</dbReference>
<feature type="region of interest" description="Disordered" evidence="1">
    <location>
        <begin position="1088"/>
        <end position="1132"/>
    </location>
</feature>
<keyword evidence="4" id="KW-1185">Reference proteome</keyword>
<reference evidence="3 4" key="1">
    <citation type="submission" date="2024-02" db="EMBL/GenBank/DDBJ databases">
        <title>A draft genome for the cacao thread blight pathogen Marasmius crinis-equi.</title>
        <authorList>
            <person name="Cohen S.P."/>
            <person name="Baruah I.K."/>
            <person name="Amoako-Attah I."/>
            <person name="Bukari Y."/>
            <person name="Meinhardt L.W."/>
            <person name="Bailey B.A."/>
        </authorList>
    </citation>
    <scope>NUCLEOTIDE SEQUENCE [LARGE SCALE GENOMIC DNA]</scope>
    <source>
        <strain evidence="3 4">GH-76</strain>
    </source>
</reference>
<dbReference type="CDD" id="cd19757">
    <property type="entry name" value="Bbox1"/>
    <property type="match status" value="1"/>
</dbReference>
<feature type="compositionally biased region" description="Basic residues" evidence="1">
    <location>
        <begin position="1602"/>
        <end position="1614"/>
    </location>
</feature>
<proteinExistence type="predicted"/>
<dbReference type="Proteomes" id="UP001465976">
    <property type="component" value="Unassembled WGS sequence"/>
</dbReference>
<feature type="compositionally biased region" description="Polar residues" evidence="1">
    <location>
        <begin position="1652"/>
        <end position="1662"/>
    </location>
</feature>
<feature type="compositionally biased region" description="Low complexity" evidence="1">
    <location>
        <begin position="1874"/>
        <end position="1902"/>
    </location>
</feature>
<feature type="region of interest" description="Disordered" evidence="1">
    <location>
        <begin position="1836"/>
        <end position="1855"/>
    </location>
</feature>
<feature type="region of interest" description="Disordered" evidence="1">
    <location>
        <begin position="1258"/>
        <end position="1375"/>
    </location>
</feature>
<sequence length="2195" mass="248279">MANTNKNTTKKQKLNNPPKSGVRVNKADVQHYRHEANDYETVKSREERVTATGRVLVTGRDSMKGKLAWRDGHDWEPLDDPKFALDSNRKEYDEALKRSPLEEPLEPKASAKRSKQSRRPHLFWMEKYRDKYLDECLRQEGRGDFGFEGCPDCEARGVKEEERPKGVYRCKTCSPDLVCASCCVRRHRREPLHHIQFWSNGTFKDSSLASIGLIWHLNHLSNPCPNPQKAHQHFQIIHTNGIHHVNVMFCGCNRTIPHYQQLMRRRIYPSTQGVIRTCATFEALDLLHMLSLVTKAGTYDLYRTLQKLTFNGGVDSHKPRYRALQRMLLQWRHLKMLKRAGRGHEPDGIANTKDGDLAILCPSCPRPGVNLPEGWNQAPKEKRFLYALYLCLDFNFRLKNQLVSSWTRDPGLGDGWAYFVPRKPYEDHIARHMDEKDVSTCVGFAALAQRTTRSSKGLRYTGVGAVLCARSEMVMPNGVCNLEKGERYCNSDIIFAFVMRRYLEWLLLLIVAYDIMCQWMVNLSRRMQNWPQEMRLPSSLYMTPVIPKFHHPAHQEDKEHDRLNCNYAKGLGDCDCECAERMWSSLNPAAPSTKPMGPGSRVLVLNDHFGFYNWGKYVGTGTTLARRYLLAVKTRNQQTEAHRGLTASLPQELRSCWEQICQQWEDSKRGDKAIDPFRPKKAYLSQRQVEKELAEYESDRLRAGGISYHNTSASAFLTLGLELEDSQRKLVRIASGGSNSTDTQSKSLTEQRSVLRTKIRNWSLIRHIYMPGLLRALQEMDEGFPDLTADDLDPERIPLWLPSTLPGDKRSAACQEGLENMEERLREAQCADALDSIRHTLKLKARMLQFKYANVTGQRQGVKSRTTINRIHERAKSAAQTYRAARAALLALRGKGEWELKYRELKDSDVRSYVDPEQVKQGPGRQGTQEDEVGEERPSTSAPASQEVDGSDIDLIINRRDKEVREEYGTGETRSVLLWIWLNGDIDRMDGTDANDEVLREVWAKSRARAARASEAIALVKEEMQRSMMSLTYSAKAWRKRIGLRGDVSPALQEGLTAYALRQERIQLRLERAFQAMWSKPLSEMEGMTMEGDEAEKTGDGAGDDEDDEDDDDALAQHGLPPDISRYEYRTEHGTGETRKVNSWIWEYGQGRNKIGLDDGADDDNEILRAEWCKSRARLHRATEEVELLKEEMKRALCYLEWAANRWDDMAGQLDNATSGGLREGRKAYAIKQARIQRRLRDSFENLWNVPLGNWDEAQAVKEEEEERIRSERGDASDEELDEEEEGYGEDYEEEDATGIVDGEANEPVARLRSGRKSSGGPSTSSKRKRAVGVAGTRSKRAKAQSTHSVLREVTSEPEEPASDAEEGQEPQEEVDDGAVVVAADAPAYIWKVVHMCDLLRVGEEMKDLLQSWVNLEAAAKYEGNGILMASSRPAQITEWIQHGRRPNFKPKISGVEQYGDKFRSWLQKCCPEWRAPKQGSVLVREPGQDWSQMKITGQNGLASIIVATAFWRHALDGVPGSTPREKQARDRLEDQYRAAFEEVSEKPGQITQAQPAQPQQNGQQTLAPAIKQSKDSTKLKKTKKSKKGERQTECVEGNSKKGVRSRKSGKGKKRADVWDSDKAEESSDNKVEGLEPTKNAERNVPRPRPVRQSNRIQVNKQASKEPSKTPLSSIENLPAAPPGLPPLHHPKVYALALRYVYDDIKTIGELENKLEDLLGNQYSWQALAPLFIAARALESKNLFLEDVEPLYHPEVYRLTRTFLDSKMLPDKLDSLLSGLLGECSTSQETIAPLLDMMIELEKAGEDMDKGIDEIEDIYLDRLHRLVANVNRNGDDVVMEDAPPSPPAVPPVASPLLPIEDEEQLTLEKPRLTLSPSESPLSPPQQDDTPPQPLLAPSSTHSTPPPTPSGKDDSTLSIQASKNGSTFEGPSSTLGVLLSPHQREIQLPGGLLTSPSESSSGSSLTPTSEYQVFVAVMSTINMDDLPSFVRFTSEGVEDRFIKGHMAYLLDEGKEEPPAWERLVFKWIDVKSIWTSREFNGQDMSKKGRPESVSWWFSYGRLRTARTPAGVTVEEMEAEWWQWWTNANPEWRVKVDGKVVPGGVGSWDKLRAPGPNGIVLFLVALRWWHEVSESTEELGRWELTVKSIFETLSSLHHDALLAAPPSPTSKKRSRRPAGALAPEETGHVTKRRQKLA</sequence>
<dbReference type="InterPro" id="IPR040521">
    <property type="entry name" value="KDZ"/>
</dbReference>
<comment type="caution">
    <text evidence="3">The sequence shown here is derived from an EMBL/GenBank/DDBJ whole genome shotgun (WGS) entry which is preliminary data.</text>
</comment>
<feature type="compositionally biased region" description="Acidic residues" evidence="1">
    <location>
        <begin position="1102"/>
        <end position="1114"/>
    </location>
</feature>
<feature type="domain" description="CxC2-like cysteine cluster KDZ transposase-associated" evidence="2">
    <location>
        <begin position="208"/>
        <end position="311"/>
    </location>
</feature>
<evidence type="ECO:0000259" key="2">
    <source>
        <dbReference type="Pfam" id="PF18803"/>
    </source>
</evidence>
<feature type="region of interest" description="Disordered" evidence="1">
    <location>
        <begin position="2160"/>
        <end position="2195"/>
    </location>
</feature>
<feature type="compositionally biased region" description="Basic and acidic residues" evidence="1">
    <location>
        <begin position="1259"/>
        <end position="1276"/>
    </location>
</feature>
<feature type="region of interest" description="Disordered" evidence="1">
    <location>
        <begin position="1543"/>
        <end position="1686"/>
    </location>
</feature>
<feature type="compositionally biased region" description="Pro residues" evidence="1">
    <location>
        <begin position="1843"/>
        <end position="1853"/>
    </location>
</feature>
<feature type="region of interest" description="Disordered" evidence="1">
    <location>
        <begin position="96"/>
        <end position="117"/>
    </location>
</feature>
<protein>
    <recommendedName>
        <fullName evidence="2">CxC2-like cysteine cluster KDZ transposase-associated domain-containing protein</fullName>
    </recommendedName>
</protein>
<gene>
    <name evidence="3" type="ORF">V5O48_010552</name>
</gene>
<feature type="compositionally biased region" description="Low complexity" evidence="1">
    <location>
        <begin position="1549"/>
        <end position="1566"/>
    </location>
</feature>
<feature type="region of interest" description="Disordered" evidence="1">
    <location>
        <begin position="913"/>
        <end position="952"/>
    </location>
</feature>